<feature type="region of interest" description="Disordered" evidence="2">
    <location>
        <begin position="598"/>
        <end position="622"/>
    </location>
</feature>
<organism evidence="3 4">
    <name type="scientific">Popillia japonica</name>
    <name type="common">Japanese beetle</name>
    <dbReference type="NCBI Taxonomy" id="7064"/>
    <lineage>
        <taxon>Eukaryota</taxon>
        <taxon>Metazoa</taxon>
        <taxon>Ecdysozoa</taxon>
        <taxon>Arthropoda</taxon>
        <taxon>Hexapoda</taxon>
        <taxon>Insecta</taxon>
        <taxon>Pterygota</taxon>
        <taxon>Neoptera</taxon>
        <taxon>Endopterygota</taxon>
        <taxon>Coleoptera</taxon>
        <taxon>Polyphaga</taxon>
        <taxon>Scarabaeiformia</taxon>
        <taxon>Scarabaeidae</taxon>
        <taxon>Rutelinae</taxon>
        <taxon>Popillia</taxon>
    </lineage>
</organism>
<evidence type="ECO:0000313" key="4">
    <source>
        <dbReference type="Proteomes" id="UP001458880"/>
    </source>
</evidence>
<keyword evidence="4" id="KW-1185">Reference proteome</keyword>
<sequence>MQRLKQIQKAASKERKTILKEQRNMIKAQLSNSNAVPKIRRSVYKERRHLGPVKVYNLHRETINTETSISRRSSLAEEIIITSRSESIVGQISEEGPADCDGSMILNSSFKGVVNKRNDEAKKSLLMREAALQKRKKAAEELLQWHQRLLEEERKIAELEMAANTIIKQVPVHVGDSLCKSEDEKYDFKGSQLNFLWTNMTGRNEKKFKDDERYSLNQITLEKFCTDAKRNLVEKRNYLDKIENSTTSDSSVKTVDDLMKDKSDSDGPTVLESAIIEDSKSDNDYAEIERRKSISNSDGCDQSQDNTYSCSFESDAPEVIDENVFVEEKNETNTITSNADVLVNEIDRSKSTLSEIMQNISNITDEISAIYKLSSVANTIKDESVYSNVNTDNADIRTKVTDRYIIRKDSDDIPQGDESEDDTLKSSVQSEIVKSLTELISAQNACQDIKFEQKHNIIETPESVRSKNTLTDSQGTLTSNIELCINSNKPEGETNKTVTNDIESAVSLHAVSLHSDLNKELPREDVVKDSFISVAEQEEITGSSKTKAEVISVSKGSGDVINGLHTESNNQSVMTKVCSINDTSDIVKNNTITTIEESQNNEISENSTSKSEVQNMLDLSYG</sequence>
<evidence type="ECO:0000256" key="1">
    <source>
        <dbReference type="SAM" id="Coils"/>
    </source>
</evidence>
<evidence type="ECO:0000313" key="3">
    <source>
        <dbReference type="EMBL" id="KAK9752931.1"/>
    </source>
</evidence>
<comment type="caution">
    <text evidence="3">The sequence shown here is derived from an EMBL/GenBank/DDBJ whole genome shotgun (WGS) entry which is preliminary data.</text>
</comment>
<proteinExistence type="predicted"/>
<evidence type="ECO:0000256" key="2">
    <source>
        <dbReference type="SAM" id="MobiDB-lite"/>
    </source>
</evidence>
<accession>A0AAW1N392</accession>
<feature type="region of interest" description="Disordered" evidence="2">
    <location>
        <begin position="246"/>
        <end position="269"/>
    </location>
</feature>
<dbReference type="EMBL" id="JASPKY010000016">
    <property type="protein sequence ID" value="KAK9752931.1"/>
    <property type="molecule type" value="Genomic_DNA"/>
</dbReference>
<feature type="compositionally biased region" description="Low complexity" evidence="2">
    <location>
        <begin position="598"/>
        <end position="609"/>
    </location>
</feature>
<name>A0AAW1N392_POPJA</name>
<reference evidence="3 4" key="1">
    <citation type="journal article" date="2024" name="BMC Genomics">
        <title>De novo assembly and annotation of Popillia japonica's genome with initial clues to its potential as an invasive pest.</title>
        <authorList>
            <person name="Cucini C."/>
            <person name="Boschi S."/>
            <person name="Funari R."/>
            <person name="Cardaioli E."/>
            <person name="Iannotti N."/>
            <person name="Marturano G."/>
            <person name="Paoli F."/>
            <person name="Bruttini M."/>
            <person name="Carapelli A."/>
            <person name="Frati F."/>
            <person name="Nardi F."/>
        </authorList>
    </citation>
    <scope>NUCLEOTIDE SEQUENCE [LARGE SCALE GENOMIC DNA]</scope>
    <source>
        <strain evidence="3">DMR45628</strain>
    </source>
</reference>
<dbReference type="Proteomes" id="UP001458880">
    <property type="component" value="Unassembled WGS sequence"/>
</dbReference>
<feature type="compositionally biased region" description="Basic and acidic residues" evidence="2">
    <location>
        <begin position="254"/>
        <end position="265"/>
    </location>
</feature>
<protein>
    <submittedName>
        <fullName evidence="3">Uncharacterized protein</fullName>
    </submittedName>
</protein>
<dbReference type="AlphaFoldDB" id="A0AAW1N392"/>
<feature type="coiled-coil region" evidence="1">
    <location>
        <begin position="135"/>
        <end position="169"/>
    </location>
</feature>
<keyword evidence="1" id="KW-0175">Coiled coil</keyword>
<gene>
    <name evidence="3" type="ORF">QE152_g3794</name>
</gene>